<proteinExistence type="predicted"/>
<sequence>MTMSYTSTTESKRFQRYVSLNYSGFGYSASGNAEEKKESRKFAESMTIRTHIKITGLGLGEKETVLADFDSALNELDKLASKGKKKIYAVVQDIWTFTAVKELFAWNARPEASLKNAIRSTVISELTKSFEMVQYVRRSVEDQRSKAAEELREEADKALKDMAIKIPELLNKPLNDLEMSVEGEPNLSYFMRIGRDLDYKLSALAVNVKSLVWMDSEAINASVDLVSAGPWTSTGESAAKKVYVCKVVANTKYSSNRTVVGSAIQGDSDGFKAFKAFLPTLPFPGSQQVSDEDSIGNEKCDLFVLAKGPMDPKWTKNPDSGDLFVAGNLGRPTYWSVFVVRKEFEEGYRVGWARSFKYQGGRLHEAVFPRSENRREITRITKKEDIDWEYLLDH</sequence>
<organism evidence="1 2">
    <name type="scientific">Rhodosorus marinus</name>
    <dbReference type="NCBI Taxonomy" id="101924"/>
    <lineage>
        <taxon>Eukaryota</taxon>
        <taxon>Rhodophyta</taxon>
        <taxon>Stylonematophyceae</taxon>
        <taxon>Stylonematales</taxon>
        <taxon>Stylonemataceae</taxon>
        <taxon>Rhodosorus</taxon>
    </lineage>
</organism>
<protein>
    <submittedName>
        <fullName evidence="1">Uncharacterized protein</fullName>
    </submittedName>
</protein>
<dbReference type="EMBL" id="JAMWBK010000002">
    <property type="protein sequence ID" value="KAJ8907464.1"/>
    <property type="molecule type" value="Genomic_DNA"/>
</dbReference>
<accession>A0AAV8UZH1</accession>
<evidence type="ECO:0000313" key="2">
    <source>
        <dbReference type="Proteomes" id="UP001157974"/>
    </source>
</evidence>
<gene>
    <name evidence="1" type="ORF">NDN08_007575</name>
</gene>
<dbReference type="Proteomes" id="UP001157974">
    <property type="component" value="Unassembled WGS sequence"/>
</dbReference>
<keyword evidence="2" id="KW-1185">Reference proteome</keyword>
<reference evidence="1 2" key="1">
    <citation type="journal article" date="2023" name="Nat. Commun.">
        <title>Origin of minicircular mitochondrial genomes in red algae.</title>
        <authorList>
            <person name="Lee Y."/>
            <person name="Cho C.H."/>
            <person name="Lee Y.M."/>
            <person name="Park S.I."/>
            <person name="Yang J.H."/>
            <person name="West J.A."/>
            <person name="Bhattacharya D."/>
            <person name="Yoon H.S."/>
        </authorList>
    </citation>
    <scope>NUCLEOTIDE SEQUENCE [LARGE SCALE GENOMIC DNA]</scope>
    <source>
        <strain evidence="1 2">CCMP1338</strain>
        <tissue evidence="1">Whole cell</tissue>
    </source>
</reference>
<evidence type="ECO:0000313" key="1">
    <source>
        <dbReference type="EMBL" id="KAJ8907464.1"/>
    </source>
</evidence>
<name>A0AAV8UZH1_9RHOD</name>
<dbReference type="AlphaFoldDB" id="A0AAV8UZH1"/>
<comment type="caution">
    <text evidence="1">The sequence shown here is derived from an EMBL/GenBank/DDBJ whole genome shotgun (WGS) entry which is preliminary data.</text>
</comment>